<proteinExistence type="predicted"/>
<keyword evidence="1" id="KW-0732">Signal</keyword>
<dbReference type="AlphaFoldDB" id="M7PEQ9"/>
<comment type="caution">
    <text evidence="2">The sequence shown here is derived from an EMBL/GenBank/DDBJ whole genome shotgun (WGS) entry which is preliminary data.</text>
</comment>
<name>M7PEQ9_9GAMM</name>
<dbReference type="PATRIC" id="fig|1286106.3.peg.2115"/>
<dbReference type="RefSeq" id="WP_009727082.1">
    <property type="nucleotide sequence ID" value="NZ_APHR01000058.1"/>
</dbReference>
<accession>M7PEQ9</accession>
<evidence type="ECO:0000313" key="3">
    <source>
        <dbReference type="Proteomes" id="UP000012019"/>
    </source>
</evidence>
<gene>
    <name evidence="2" type="ORF">MPL1_10562</name>
</gene>
<sequence length="141" mass="15603">MKLSPWVLALASTGLMMSACSSESSDTDTVQYQPAADELTLNMADEDQFQSSFDAIMETLDDDQRQRFAIALQAAANEAIEVTDAKLRVEDPDRYAICDGEEVEVEVQIDCSVWFMGEMDDWLNETLDGSSANSIIARFGQ</sequence>
<evidence type="ECO:0008006" key="4">
    <source>
        <dbReference type="Google" id="ProtNLM"/>
    </source>
</evidence>
<dbReference type="EMBL" id="APHR01000058">
    <property type="protein sequence ID" value="EMR12370.1"/>
    <property type="molecule type" value="Genomic_DNA"/>
</dbReference>
<dbReference type="Proteomes" id="UP000012019">
    <property type="component" value="Unassembled WGS sequence"/>
</dbReference>
<organism evidence="2 3">
    <name type="scientific">Methylophaga lonarensis MPL</name>
    <dbReference type="NCBI Taxonomy" id="1286106"/>
    <lineage>
        <taxon>Bacteria</taxon>
        <taxon>Pseudomonadati</taxon>
        <taxon>Pseudomonadota</taxon>
        <taxon>Gammaproteobacteria</taxon>
        <taxon>Thiotrichales</taxon>
        <taxon>Piscirickettsiaceae</taxon>
        <taxon>Methylophaga</taxon>
    </lineage>
</organism>
<keyword evidence="3" id="KW-1185">Reference proteome</keyword>
<protein>
    <recommendedName>
        <fullName evidence="4">Lipoprotein</fullName>
    </recommendedName>
</protein>
<feature type="signal peptide" evidence="1">
    <location>
        <begin position="1"/>
        <end position="21"/>
    </location>
</feature>
<feature type="chain" id="PRO_5004082789" description="Lipoprotein" evidence="1">
    <location>
        <begin position="22"/>
        <end position="141"/>
    </location>
</feature>
<dbReference type="PROSITE" id="PS51257">
    <property type="entry name" value="PROKAR_LIPOPROTEIN"/>
    <property type="match status" value="1"/>
</dbReference>
<evidence type="ECO:0000313" key="2">
    <source>
        <dbReference type="EMBL" id="EMR12370.1"/>
    </source>
</evidence>
<reference evidence="2 3" key="1">
    <citation type="journal article" date="2013" name="Genome Announc.">
        <title>Draft Genome Sequence of Methylophaga lonarensis MPLT, a Haloalkaliphilic (Non-Methane-Utilizing) Methylotroph.</title>
        <authorList>
            <person name="Shetty S.A."/>
            <person name="Marathe N.P."/>
            <person name="Munot H."/>
            <person name="Antony C.P."/>
            <person name="Dhotre D.P."/>
            <person name="Murrell J.C."/>
            <person name="Shouche Y.S."/>
        </authorList>
    </citation>
    <scope>NUCLEOTIDE SEQUENCE [LARGE SCALE GENOMIC DNA]</scope>
    <source>
        <strain evidence="2 3">MPL</strain>
    </source>
</reference>
<evidence type="ECO:0000256" key="1">
    <source>
        <dbReference type="SAM" id="SignalP"/>
    </source>
</evidence>